<keyword evidence="10 11" id="KW-0449">Lipoprotein</keyword>
<reference evidence="15 16" key="1">
    <citation type="submission" date="2019-09" db="EMBL/GenBank/DDBJ databases">
        <title>Draft genome sequence assemblies of isolates from the urinary tract.</title>
        <authorList>
            <person name="Mores C.R."/>
            <person name="Putonti C."/>
            <person name="Wolfe A.J."/>
        </authorList>
    </citation>
    <scope>NUCLEOTIDE SEQUENCE [LARGE SCALE GENOMIC DNA]</scope>
    <source>
        <strain evidence="15 16">UMB623</strain>
    </source>
</reference>
<dbReference type="PROSITE" id="PS01096">
    <property type="entry name" value="PPIC_PPIASE_1"/>
    <property type="match status" value="1"/>
</dbReference>
<evidence type="ECO:0000256" key="3">
    <source>
        <dbReference type="ARBA" id="ARBA00006071"/>
    </source>
</evidence>
<dbReference type="RefSeq" id="WP_070626309.1">
    <property type="nucleotide sequence ID" value="NZ_VYWO01000007.1"/>
</dbReference>
<evidence type="ECO:0000256" key="8">
    <source>
        <dbReference type="ARBA" id="ARBA00023139"/>
    </source>
</evidence>
<feature type="compositionally biased region" description="Basic and acidic residues" evidence="12">
    <location>
        <begin position="304"/>
        <end position="320"/>
    </location>
</feature>
<evidence type="ECO:0000256" key="9">
    <source>
        <dbReference type="ARBA" id="ARBA00023235"/>
    </source>
</evidence>
<evidence type="ECO:0000256" key="13">
    <source>
        <dbReference type="SAM" id="SignalP"/>
    </source>
</evidence>
<accession>A0A5N1GH90</accession>
<comment type="subcellular location">
    <subcellularLocation>
        <location evidence="2 11">Cell membrane</location>
        <topology evidence="2 11">Lipid-anchor</topology>
    </subcellularLocation>
</comment>
<dbReference type="STRING" id="119206.AWM72_06760"/>
<dbReference type="InterPro" id="IPR050245">
    <property type="entry name" value="PrsA_foldase"/>
</dbReference>
<feature type="chain" id="PRO_5038532317" description="Foldase protein PrsA" evidence="13">
    <location>
        <begin position="22"/>
        <end position="320"/>
    </location>
</feature>
<evidence type="ECO:0000259" key="14">
    <source>
        <dbReference type="PROSITE" id="PS50198"/>
    </source>
</evidence>
<dbReference type="PROSITE" id="PS51257">
    <property type="entry name" value="PROKAR_LIPOPROTEIN"/>
    <property type="match status" value="1"/>
</dbReference>
<comment type="function">
    <text evidence="11">Plays a major role in protein secretion by helping the post-translocational extracellular folding of several secreted proteins.</text>
</comment>
<dbReference type="OrthoDB" id="14196at2"/>
<evidence type="ECO:0000256" key="4">
    <source>
        <dbReference type="ARBA" id="ARBA00022475"/>
    </source>
</evidence>
<dbReference type="EC" id="5.2.1.8" evidence="11"/>
<organism evidence="15 16">
    <name type="scientific">Aerococcus sanguinicola</name>
    <dbReference type="NCBI Taxonomy" id="119206"/>
    <lineage>
        <taxon>Bacteria</taxon>
        <taxon>Bacillati</taxon>
        <taxon>Bacillota</taxon>
        <taxon>Bacilli</taxon>
        <taxon>Lactobacillales</taxon>
        <taxon>Aerococcaceae</taxon>
        <taxon>Aerococcus</taxon>
    </lineage>
</organism>
<feature type="region of interest" description="Disordered" evidence="12">
    <location>
        <begin position="296"/>
        <end position="320"/>
    </location>
</feature>
<dbReference type="InterPro" id="IPR023058">
    <property type="entry name" value="PPIase_PpiC_CS"/>
</dbReference>
<evidence type="ECO:0000256" key="2">
    <source>
        <dbReference type="ARBA" id="ARBA00004193"/>
    </source>
</evidence>
<dbReference type="Gene3D" id="3.10.50.40">
    <property type="match status" value="1"/>
</dbReference>
<dbReference type="InterPro" id="IPR027304">
    <property type="entry name" value="Trigger_fact/SurA_dom_sf"/>
</dbReference>
<evidence type="ECO:0000256" key="11">
    <source>
        <dbReference type="HAMAP-Rule" id="MF_01145"/>
    </source>
</evidence>
<keyword evidence="8 11" id="KW-0564">Palmitate</keyword>
<evidence type="ECO:0000256" key="5">
    <source>
        <dbReference type="ARBA" id="ARBA00022729"/>
    </source>
</evidence>
<dbReference type="PROSITE" id="PS50198">
    <property type="entry name" value="PPIC_PPIASE_2"/>
    <property type="match status" value="1"/>
</dbReference>
<dbReference type="GO" id="GO:0006457">
    <property type="term" value="P:protein folding"/>
    <property type="evidence" value="ECO:0007669"/>
    <property type="project" value="UniProtKB-UniRule"/>
</dbReference>
<keyword evidence="6 11" id="KW-0697">Rotamase</keyword>
<dbReference type="Proteomes" id="UP000327148">
    <property type="component" value="Unassembled WGS sequence"/>
</dbReference>
<dbReference type="PANTHER" id="PTHR47245:SF1">
    <property type="entry name" value="FOLDASE PROTEIN PRSA"/>
    <property type="match status" value="1"/>
</dbReference>
<name>A0A5N1GH90_9LACT</name>
<sequence>MNWNKKLSLGALTCATVFSLAACSSQNEAGQNVIAKGEGIEVTEDELVKELKDSAGNAAVQQLVFGEIFENELGKDRVKEIEDEVDADTVKLVAQYGDEDKFKEVVAANGYSSVDEYKKALRYFKLLTETISKNIKVSDDELKKAYENYEAPRKVSHILVKDEDKAKDLIKQINEGGDFARLAEEHSEDKGSAKAGGSLGEVTKGMMVKEFEEPAFKLKAGEMTQEPVKSQYGWHIIKVDEVGNKGSFDEEKDQLEKQIRKQKMDDPKQVQQVLKDVLDKYQVKITDKDFKNALDTFQTSNDQEAAKKQAEAEEAKEESK</sequence>
<dbReference type="InterPro" id="IPR023059">
    <property type="entry name" value="Foldase_PrsA"/>
</dbReference>
<feature type="signal peptide" evidence="13">
    <location>
        <begin position="1"/>
        <end position="21"/>
    </location>
</feature>
<keyword evidence="5 11" id="KW-0732">Signal</keyword>
<dbReference type="HAMAP" id="MF_01145">
    <property type="entry name" value="Foldase_PrsA"/>
    <property type="match status" value="1"/>
</dbReference>
<dbReference type="SUPFAM" id="SSF54534">
    <property type="entry name" value="FKBP-like"/>
    <property type="match status" value="1"/>
</dbReference>
<evidence type="ECO:0000256" key="12">
    <source>
        <dbReference type="SAM" id="MobiDB-lite"/>
    </source>
</evidence>
<evidence type="ECO:0000256" key="7">
    <source>
        <dbReference type="ARBA" id="ARBA00023136"/>
    </source>
</evidence>
<dbReference type="PANTHER" id="PTHR47245">
    <property type="entry name" value="PEPTIDYLPROLYL ISOMERASE"/>
    <property type="match status" value="1"/>
</dbReference>
<keyword evidence="7 11" id="KW-0472">Membrane</keyword>
<comment type="caution">
    <text evidence="15">The sequence shown here is derived from an EMBL/GenBank/DDBJ whole genome shotgun (WGS) entry which is preliminary data.</text>
</comment>
<protein>
    <recommendedName>
        <fullName evidence="11">Foldase protein PrsA</fullName>
        <ecNumber evidence="11">5.2.1.8</ecNumber>
    </recommendedName>
</protein>
<evidence type="ECO:0000313" key="16">
    <source>
        <dbReference type="Proteomes" id="UP000327148"/>
    </source>
</evidence>
<feature type="domain" description="PpiC" evidence="14">
    <location>
        <begin position="150"/>
        <end position="241"/>
    </location>
</feature>
<comment type="catalytic activity">
    <reaction evidence="1 11">
        <text>[protein]-peptidylproline (omega=180) = [protein]-peptidylproline (omega=0)</text>
        <dbReference type="Rhea" id="RHEA:16237"/>
        <dbReference type="Rhea" id="RHEA-COMP:10747"/>
        <dbReference type="Rhea" id="RHEA-COMP:10748"/>
        <dbReference type="ChEBI" id="CHEBI:83833"/>
        <dbReference type="ChEBI" id="CHEBI:83834"/>
        <dbReference type="EC" id="5.2.1.8"/>
    </reaction>
</comment>
<gene>
    <name evidence="11" type="primary">prsA</name>
    <name evidence="15" type="ORF">F6I03_08940</name>
</gene>
<dbReference type="GO" id="GO:0005886">
    <property type="term" value="C:plasma membrane"/>
    <property type="evidence" value="ECO:0007669"/>
    <property type="project" value="UniProtKB-SubCell"/>
</dbReference>
<dbReference type="GO" id="GO:0003755">
    <property type="term" value="F:peptidyl-prolyl cis-trans isomerase activity"/>
    <property type="evidence" value="ECO:0007669"/>
    <property type="project" value="UniProtKB-UniRule"/>
</dbReference>
<evidence type="ECO:0000256" key="6">
    <source>
        <dbReference type="ARBA" id="ARBA00023110"/>
    </source>
</evidence>
<dbReference type="InterPro" id="IPR046357">
    <property type="entry name" value="PPIase_dom_sf"/>
</dbReference>
<proteinExistence type="inferred from homology"/>
<keyword evidence="4 11" id="KW-1003">Cell membrane</keyword>
<dbReference type="InterPro" id="IPR000297">
    <property type="entry name" value="PPIase_PpiC"/>
</dbReference>
<evidence type="ECO:0000256" key="1">
    <source>
        <dbReference type="ARBA" id="ARBA00000971"/>
    </source>
</evidence>
<keyword evidence="9 11" id="KW-0413">Isomerase</keyword>
<dbReference type="AlphaFoldDB" id="A0A5N1GH90"/>
<dbReference type="Pfam" id="PF13616">
    <property type="entry name" value="Rotamase_3"/>
    <property type="match status" value="1"/>
</dbReference>
<evidence type="ECO:0000256" key="10">
    <source>
        <dbReference type="ARBA" id="ARBA00023288"/>
    </source>
</evidence>
<evidence type="ECO:0000313" key="15">
    <source>
        <dbReference type="EMBL" id="KAA9299738.1"/>
    </source>
</evidence>
<dbReference type="EMBL" id="VYWO01000007">
    <property type="protein sequence ID" value="KAA9299738.1"/>
    <property type="molecule type" value="Genomic_DNA"/>
</dbReference>
<comment type="similarity">
    <text evidence="3 11">Belongs to the PrsA family.</text>
</comment>
<dbReference type="SUPFAM" id="SSF109998">
    <property type="entry name" value="Triger factor/SurA peptide-binding domain-like"/>
    <property type="match status" value="1"/>
</dbReference>